<keyword evidence="1" id="KW-0472">Membrane</keyword>
<dbReference type="Proteomes" id="UP000093352">
    <property type="component" value="Unassembled WGS sequence"/>
</dbReference>
<evidence type="ECO:0000256" key="2">
    <source>
        <dbReference type="SAM" id="SignalP"/>
    </source>
</evidence>
<keyword evidence="2" id="KW-0732">Signal</keyword>
<evidence type="ECO:0000313" key="4">
    <source>
        <dbReference type="Proteomes" id="UP000093352"/>
    </source>
</evidence>
<sequence>MKRMFVFLSTLLIVFAFSISAFASDLSSNVENEVMDISDEIVTVVNEIYENRDIKVTAEDIDYSKAYKVYVDTNIFRLSTNKADKIKETLETENYIYLLPIDVSDGTIVVNLQKGLPLSENSKKVLSLEEQQEVLDNVGKWIVSSVYFYENGNLNFDYERKLKSLIGVIPEGTMLVGSLPIFEDVVALIPNEDGIIESIVPLSTLTKEKDLINYSTKNNSYIYSYKQIKEIANDLPDEDPNIAGEAANIETDINYIMIAFSVVLTLVIVAYMFYLKKKKINE</sequence>
<gene>
    <name evidence="3" type="ORF">BBG48_005705</name>
</gene>
<evidence type="ECO:0000313" key="3">
    <source>
        <dbReference type="EMBL" id="RDY21276.1"/>
    </source>
</evidence>
<evidence type="ECO:0000256" key="1">
    <source>
        <dbReference type="SAM" id="Phobius"/>
    </source>
</evidence>
<feature type="signal peptide" evidence="2">
    <location>
        <begin position="1"/>
        <end position="23"/>
    </location>
</feature>
<keyword evidence="1" id="KW-0812">Transmembrane</keyword>
<keyword evidence="1" id="KW-1133">Transmembrane helix</keyword>
<name>A0A371ILE8_9FIRM</name>
<accession>A0A371ILE8</accession>
<feature type="chain" id="PRO_5016713865" evidence="2">
    <location>
        <begin position="24"/>
        <end position="282"/>
    </location>
</feature>
<organism evidence="3 4">
    <name type="scientific">Criibacterium bergeronii</name>
    <dbReference type="NCBI Taxonomy" id="1871336"/>
    <lineage>
        <taxon>Bacteria</taxon>
        <taxon>Bacillati</taxon>
        <taxon>Bacillota</taxon>
        <taxon>Clostridia</taxon>
        <taxon>Peptostreptococcales</taxon>
        <taxon>Filifactoraceae</taxon>
        <taxon>Criibacterium</taxon>
    </lineage>
</organism>
<proteinExistence type="predicted"/>
<protein>
    <submittedName>
        <fullName evidence="3">Uncharacterized protein</fullName>
    </submittedName>
</protein>
<dbReference type="AlphaFoldDB" id="A0A371ILE8"/>
<dbReference type="RefSeq" id="WP_068912763.1">
    <property type="nucleotide sequence ID" value="NZ_MBEW02000009.1"/>
</dbReference>
<reference evidence="3 4" key="1">
    <citation type="journal article" date="2016" name="Genome Announc.">
        <title>Draft Genome Sequence of Criibacterium bergeronii gen. nov., sp. nov., Strain CCRI-22567T, Isolated from a Vaginal Sample from a Woman with Bacterial Vaginosis.</title>
        <authorList>
            <person name="Maheux A.F."/>
            <person name="Berube E."/>
            <person name="Boudreau D.K."/>
            <person name="Raymond F."/>
            <person name="Corbeil J."/>
            <person name="Roy P.H."/>
            <person name="Boissinot M."/>
            <person name="Omar R.F."/>
        </authorList>
    </citation>
    <scope>NUCLEOTIDE SEQUENCE [LARGE SCALE GENOMIC DNA]</scope>
    <source>
        <strain evidence="3 4">CCRI-22567</strain>
    </source>
</reference>
<dbReference type="EMBL" id="MBEW02000009">
    <property type="protein sequence ID" value="RDY21276.1"/>
    <property type="molecule type" value="Genomic_DNA"/>
</dbReference>
<comment type="caution">
    <text evidence="3">The sequence shown here is derived from an EMBL/GenBank/DDBJ whole genome shotgun (WGS) entry which is preliminary data.</text>
</comment>
<feature type="transmembrane region" description="Helical" evidence="1">
    <location>
        <begin position="255"/>
        <end position="275"/>
    </location>
</feature>
<keyword evidence="4" id="KW-1185">Reference proteome</keyword>
<dbReference type="STRING" id="1871336.BBG48_03340"/>